<protein>
    <recommendedName>
        <fullName evidence="2">Disease resistance protein Roq1-like winged-helix domain-containing protein</fullName>
    </recommendedName>
</protein>
<evidence type="ECO:0000259" key="2">
    <source>
        <dbReference type="Pfam" id="PF23282"/>
    </source>
</evidence>
<accession>A0AAD4UYP7</accession>
<evidence type="ECO:0000256" key="1">
    <source>
        <dbReference type="ARBA" id="ARBA00022737"/>
    </source>
</evidence>
<comment type="caution">
    <text evidence="3">The sequence shown here is derived from an EMBL/GenBank/DDBJ whole genome shotgun (WGS) entry which is preliminary data.</text>
</comment>
<dbReference type="AlphaFoldDB" id="A0AAD4UYP7"/>
<evidence type="ECO:0000313" key="3">
    <source>
        <dbReference type="EMBL" id="KAI5314516.1"/>
    </source>
</evidence>
<dbReference type="SUPFAM" id="SSF46785">
    <property type="entry name" value="Winged helix' DNA-binding domain"/>
    <property type="match status" value="1"/>
</dbReference>
<name>A0AAD4UYP7_PRUDU</name>
<feature type="domain" description="Disease resistance protein Roq1-like winged-helix" evidence="2">
    <location>
        <begin position="11"/>
        <end position="80"/>
    </location>
</feature>
<reference evidence="3 4" key="1">
    <citation type="journal article" date="2022" name="G3 (Bethesda)">
        <title>Whole-genome sequence and methylome profiling of the almond [Prunus dulcis (Mill.) D.A. Webb] cultivar 'Nonpareil'.</title>
        <authorList>
            <person name="D'Amico-Willman K.M."/>
            <person name="Ouma W.Z."/>
            <person name="Meulia T."/>
            <person name="Sideli G.M."/>
            <person name="Gradziel T.M."/>
            <person name="Fresnedo-Ramirez J."/>
        </authorList>
    </citation>
    <scope>NUCLEOTIDE SEQUENCE [LARGE SCALE GENOMIC DNA]</scope>
    <source>
        <strain evidence="3">Clone GOH B32 T37-40</strain>
    </source>
</reference>
<dbReference type="PANTHER" id="PTHR11017">
    <property type="entry name" value="LEUCINE-RICH REPEAT-CONTAINING PROTEIN"/>
    <property type="match status" value="1"/>
</dbReference>
<keyword evidence="1" id="KW-0677">Repeat</keyword>
<dbReference type="PANTHER" id="PTHR11017:SF574">
    <property type="entry name" value="ADP-RIBOSYL CYCLASE_CYCLIC ADP-RIBOSE HYDROLASE"/>
    <property type="match status" value="1"/>
</dbReference>
<dbReference type="Pfam" id="PF23282">
    <property type="entry name" value="WHD_ROQ1"/>
    <property type="match status" value="1"/>
</dbReference>
<organism evidence="3 4">
    <name type="scientific">Prunus dulcis</name>
    <name type="common">Almond</name>
    <name type="synonym">Amygdalus dulcis</name>
    <dbReference type="NCBI Taxonomy" id="3755"/>
    <lineage>
        <taxon>Eukaryota</taxon>
        <taxon>Viridiplantae</taxon>
        <taxon>Streptophyta</taxon>
        <taxon>Embryophyta</taxon>
        <taxon>Tracheophyta</taxon>
        <taxon>Spermatophyta</taxon>
        <taxon>Magnoliopsida</taxon>
        <taxon>eudicotyledons</taxon>
        <taxon>Gunneridae</taxon>
        <taxon>Pentapetalae</taxon>
        <taxon>rosids</taxon>
        <taxon>fabids</taxon>
        <taxon>Rosales</taxon>
        <taxon>Rosaceae</taxon>
        <taxon>Amygdaloideae</taxon>
        <taxon>Amygdaleae</taxon>
        <taxon>Prunus</taxon>
    </lineage>
</organism>
<dbReference type="GO" id="GO:0006952">
    <property type="term" value="P:defense response"/>
    <property type="evidence" value="ECO:0007669"/>
    <property type="project" value="InterPro"/>
</dbReference>
<sequence length="134" mass="15403">MLRLSYDGLDKNAKEIFLDIACFYKGMTIDFAKEMIDISGLFAGGIKVLIDKSLVSISRWNNLEMHDLVQEMGRAIVYEQCIQEPGKRSRLFIAEDICHVLRNNTRTETVRAIFFNRSKIGEPHLDCADFKKIV</sequence>
<dbReference type="InterPro" id="IPR058192">
    <property type="entry name" value="WHD_ROQ1-like"/>
</dbReference>
<evidence type="ECO:0000313" key="4">
    <source>
        <dbReference type="Proteomes" id="UP001054821"/>
    </source>
</evidence>
<keyword evidence="4" id="KW-1185">Reference proteome</keyword>
<dbReference type="Proteomes" id="UP001054821">
    <property type="component" value="Chromosome 8"/>
</dbReference>
<dbReference type="InterPro" id="IPR044974">
    <property type="entry name" value="Disease_R_plants"/>
</dbReference>
<dbReference type="InterPro" id="IPR036390">
    <property type="entry name" value="WH_DNA-bd_sf"/>
</dbReference>
<gene>
    <name evidence="3" type="ORF">L3X38_043692</name>
</gene>
<proteinExistence type="predicted"/>
<dbReference type="EMBL" id="JAJFAZ020000008">
    <property type="protein sequence ID" value="KAI5314516.1"/>
    <property type="molecule type" value="Genomic_DNA"/>
</dbReference>